<sequence length="310" mass="33497">MADELFVADGHVDLLYDLERRGLTQDFAHLRQGPVTPETLAAGGVRLLVCALYCEDVFNGPGTALARLEELRRRADGQLAALARVRRRDDLGNLEAPAAMFLLENGDALLDADLDALQAWGLKVVGLTHAGRNRLADGNGVAVPEGLSAAGRGLLRALARRGWIIDTAHLSAPAFGEVVRDYPGALICSHTGLRPFCDRQRNLSEWQAAALIERGGIIGLTLAPEMLNGGTRAARADLVPQIDWLVQRFGWQVVALGSDYGGFDGVCAGLESYAHWPLLAADLQALGYPEEAVAGILGENWRRFYRETLP</sequence>
<keyword evidence="1" id="KW-0378">Hydrolase</keyword>
<dbReference type="EMBL" id="CP092109">
    <property type="protein sequence ID" value="UWZ79050.1"/>
    <property type="molecule type" value="Genomic_DNA"/>
</dbReference>
<evidence type="ECO:0000313" key="2">
    <source>
        <dbReference type="Proteomes" id="UP001060414"/>
    </source>
</evidence>
<reference evidence="1" key="1">
    <citation type="journal article" date="2022" name="Environ. Microbiol.">
        <title>Geoalkalibacter halelectricus SAP #1 sp. nov. possessing extracellular electron transfer and mineral#reducing capabilities from a haloalkaline environment.</title>
        <authorList>
            <person name="Yadav S."/>
            <person name="Singh R."/>
            <person name="Sundharam S.S."/>
            <person name="Chaudhary S."/>
            <person name="Krishnamurthi S."/>
            <person name="Patil S.A."/>
        </authorList>
    </citation>
    <scope>NUCLEOTIDE SEQUENCE</scope>
    <source>
        <strain evidence="1">SAP-1</strain>
    </source>
</reference>
<dbReference type="SUPFAM" id="SSF51556">
    <property type="entry name" value="Metallo-dependent hydrolases"/>
    <property type="match status" value="1"/>
</dbReference>
<evidence type="ECO:0000313" key="1">
    <source>
        <dbReference type="EMBL" id="UWZ79050.1"/>
    </source>
</evidence>
<dbReference type="PANTHER" id="PTHR10443:SF12">
    <property type="entry name" value="DIPEPTIDASE"/>
    <property type="match status" value="1"/>
</dbReference>
<dbReference type="EC" id="3.4.13.-" evidence="1"/>
<keyword evidence="2" id="KW-1185">Reference proteome</keyword>
<keyword evidence="1" id="KW-0224">Dipeptidase</keyword>
<dbReference type="Proteomes" id="UP001060414">
    <property type="component" value="Chromosome"/>
</dbReference>
<keyword evidence="1" id="KW-0645">Protease</keyword>
<gene>
    <name evidence="1" type="ORF">L9S41_15395</name>
</gene>
<organism evidence="1 2">
    <name type="scientific">Geoalkalibacter halelectricus</name>
    <dbReference type="NCBI Taxonomy" id="2847045"/>
    <lineage>
        <taxon>Bacteria</taxon>
        <taxon>Pseudomonadati</taxon>
        <taxon>Thermodesulfobacteriota</taxon>
        <taxon>Desulfuromonadia</taxon>
        <taxon>Desulfuromonadales</taxon>
        <taxon>Geoalkalibacteraceae</taxon>
        <taxon>Geoalkalibacter</taxon>
    </lineage>
</organism>
<dbReference type="PANTHER" id="PTHR10443">
    <property type="entry name" value="MICROSOMAL DIPEPTIDASE"/>
    <property type="match status" value="1"/>
</dbReference>
<name>A0ABY5ZIT5_9BACT</name>
<dbReference type="Gene3D" id="3.20.20.140">
    <property type="entry name" value="Metal-dependent hydrolases"/>
    <property type="match status" value="1"/>
</dbReference>
<dbReference type="InterPro" id="IPR032466">
    <property type="entry name" value="Metal_Hydrolase"/>
</dbReference>
<protein>
    <submittedName>
        <fullName evidence="1">Membrane dipeptidase</fullName>
        <ecNumber evidence="1">3.4.13.-</ecNumber>
    </submittedName>
</protein>
<dbReference type="GO" id="GO:0016805">
    <property type="term" value="F:dipeptidase activity"/>
    <property type="evidence" value="ECO:0007669"/>
    <property type="project" value="UniProtKB-KW"/>
</dbReference>
<accession>A0ABY5ZIT5</accession>
<proteinExistence type="predicted"/>
<dbReference type="PROSITE" id="PS51365">
    <property type="entry name" value="RENAL_DIPEPTIDASE_2"/>
    <property type="match status" value="1"/>
</dbReference>
<dbReference type="Pfam" id="PF01244">
    <property type="entry name" value="Peptidase_M19"/>
    <property type="match status" value="1"/>
</dbReference>
<dbReference type="RefSeq" id="WP_260747405.1">
    <property type="nucleotide sequence ID" value="NZ_CP092109.1"/>
</dbReference>
<dbReference type="InterPro" id="IPR008257">
    <property type="entry name" value="Pept_M19"/>
</dbReference>